<dbReference type="Proteomes" id="UP001497512">
    <property type="component" value="Chromosome 2"/>
</dbReference>
<dbReference type="InterPro" id="IPR032053">
    <property type="entry name" value="Ribosomal_mS34"/>
</dbReference>
<dbReference type="Pfam" id="PF16053">
    <property type="entry name" value="MRP-S34"/>
    <property type="match status" value="1"/>
</dbReference>
<organism evidence="1 2">
    <name type="scientific">Sphagnum troendelagicum</name>
    <dbReference type="NCBI Taxonomy" id="128251"/>
    <lineage>
        <taxon>Eukaryota</taxon>
        <taxon>Viridiplantae</taxon>
        <taxon>Streptophyta</taxon>
        <taxon>Embryophyta</taxon>
        <taxon>Bryophyta</taxon>
        <taxon>Sphagnophytina</taxon>
        <taxon>Sphagnopsida</taxon>
        <taxon>Sphagnales</taxon>
        <taxon>Sphagnaceae</taxon>
        <taxon>Sphagnum</taxon>
    </lineage>
</organism>
<protein>
    <submittedName>
        <fullName evidence="1">Uncharacterized protein</fullName>
    </submittedName>
</protein>
<reference evidence="1" key="1">
    <citation type="submission" date="2024-02" db="EMBL/GenBank/DDBJ databases">
        <authorList>
            <consortium name="ELIXIR-Norway"/>
            <consortium name="Elixir Norway"/>
        </authorList>
    </citation>
    <scope>NUCLEOTIDE SEQUENCE</scope>
</reference>
<keyword evidence="2" id="KW-1185">Reference proteome</keyword>
<evidence type="ECO:0000313" key="2">
    <source>
        <dbReference type="Proteomes" id="UP001497512"/>
    </source>
</evidence>
<evidence type="ECO:0000313" key="1">
    <source>
        <dbReference type="EMBL" id="CAK9214575.1"/>
    </source>
</evidence>
<accession>A0ABP0U7J3</accession>
<proteinExistence type="predicted"/>
<name>A0ABP0U7J3_9BRYO</name>
<gene>
    <name evidence="1" type="ORF">CSSPTR1EN2_LOCUS12300</name>
</gene>
<sequence length="130" mass="14571">MASAHTTMKLLRRAMATATEAAVKVPLKKPGEGHPKRKNLFDVVKVLPNWGVGSKVAKSHWRPETFYQITEIKLYKDPGHGAAWGIYHEAGKPLSPYIVKIGGANKRCWKHIEETSQPWRTVEKSQVSQA</sequence>
<dbReference type="EMBL" id="OZ019894">
    <property type="protein sequence ID" value="CAK9214575.1"/>
    <property type="molecule type" value="Genomic_DNA"/>
</dbReference>
<dbReference type="PANTHER" id="PTHR35316:SF1">
    <property type="entry name" value="28S RIBOSOMAL S34 PROTEIN"/>
    <property type="match status" value="1"/>
</dbReference>
<dbReference type="PANTHER" id="PTHR35316">
    <property type="entry name" value="28S RIBOSOMAL S34 PROTEIN"/>
    <property type="match status" value="1"/>
</dbReference>